<keyword evidence="6" id="KW-1185">Reference proteome</keyword>
<dbReference type="GO" id="GO:0016301">
    <property type="term" value="F:kinase activity"/>
    <property type="evidence" value="ECO:0007669"/>
    <property type="project" value="UniProtKB-KW"/>
</dbReference>
<dbReference type="PANTHER" id="PTHR24567">
    <property type="entry name" value="CRP FAMILY TRANSCRIPTIONAL REGULATORY PROTEIN"/>
    <property type="match status" value="1"/>
</dbReference>
<organism evidence="5 6">
    <name type="scientific">Pelosinus propionicus DSM 13327</name>
    <dbReference type="NCBI Taxonomy" id="1123291"/>
    <lineage>
        <taxon>Bacteria</taxon>
        <taxon>Bacillati</taxon>
        <taxon>Bacillota</taxon>
        <taxon>Negativicutes</taxon>
        <taxon>Selenomonadales</taxon>
        <taxon>Sporomusaceae</taxon>
        <taxon>Pelosinus</taxon>
    </lineage>
</organism>
<dbReference type="OrthoDB" id="3176638at2"/>
<dbReference type="SUPFAM" id="SSF46785">
    <property type="entry name" value="Winged helix' DNA-binding domain"/>
    <property type="match status" value="1"/>
</dbReference>
<evidence type="ECO:0000259" key="4">
    <source>
        <dbReference type="SMART" id="SM00100"/>
    </source>
</evidence>
<keyword evidence="1" id="KW-0805">Transcription regulation</keyword>
<dbReference type="Gene3D" id="2.60.120.10">
    <property type="entry name" value="Jelly Rolls"/>
    <property type="match status" value="1"/>
</dbReference>
<dbReference type="SUPFAM" id="SSF51206">
    <property type="entry name" value="cAMP-binding domain-like"/>
    <property type="match status" value="1"/>
</dbReference>
<protein>
    <submittedName>
        <fullName evidence="5">cAMP-binding domain of CRP or a regulatory subunit of cAMP-dependent protein kinases</fullName>
    </submittedName>
</protein>
<dbReference type="STRING" id="1123291.SAMN04490355_10773"/>
<evidence type="ECO:0000313" key="6">
    <source>
        <dbReference type="Proteomes" id="UP000199520"/>
    </source>
</evidence>
<accession>A0A1I4PYM5</accession>
<dbReference type="EMBL" id="FOTS01000077">
    <property type="protein sequence ID" value="SFM32716.1"/>
    <property type="molecule type" value="Genomic_DNA"/>
</dbReference>
<dbReference type="InterPro" id="IPR000595">
    <property type="entry name" value="cNMP-bd_dom"/>
</dbReference>
<dbReference type="InterPro" id="IPR050397">
    <property type="entry name" value="Env_Response_Regulators"/>
</dbReference>
<dbReference type="Proteomes" id="UP000199520">
    <property type="component" value="Unassembled WGS sequence"/>
</dbReference>
<reference evidence="6" key="1">
    <citation type="submission" date="2016-10" db="EMBL/GenBank/DDBJ databases">
        <authorList>
            <person name="Varghese N."/>
            <person name="Submissions S."/>
        </authorList>
    </citation>
    <scope>NUCLEOTIDE SEQUENCE [LARGE SCALE GENOMIC DNA]</scope>
    <source>
        <strain evidence="6">DSM 13327</strain>
    </source>
</reference>
<dbReference type="CDD" id="cd00038">
    <property type="entry name" value="CAP_ED"/>
    <property type="match status" value="1"/>
</dbReference>
<dbReference type="InterPro" id="IPR036390">
    <property type="entry name" value="WH_DNA-bd_sf"/>
</dbReference>
<keyword evidence="5" id="KW-0808">Transferase</keyword>
<dbReference type="GO" id="GO:0005829">
    <property type="term" value="C:cytosol"/>
    <property type="evidence" value="ECO:0007669"/>
    <property type="project" value="TreeGrafter"/>
</dbReference>
<keyword evidence="5" id="KW-0418">Kinase</keyword>
<sequence length="238" mass="27247">MLHSFDKLVITMSDILEIIAHCPLFKNYSSLQIREFLAATNYSINRYKKNQLIFRMDQPITHVGIILTGSVEVQKVIQSGRMINLIYKEKGEIIAEGTVFSTIPTYPCQVSSRETTDVLLLPKQYMFQALGCNPNLLTNLLQLMSDKLIMLNTKIELLSYCSIQSKIAFSLLHCISQNPMAHEIELPYSKKAWAEHLNVPRPSLCRELRNLCKTDIITLNKRTITIVNRSQLEAMLNE</sequence>
<name>A0A1I4PYM5_9FIRM</name>
<evidence type="ECO:0000313" key="5">
    <source>
        <dbReference type="EMBL" id="SFM32716.1"/>
    </source>
</evidence>
<dbReference type="GO" id="GO:0003677">
    <property type="term" value="F:DNA binding"/>
    <property type="evidence" value="ECO:0007669"/>
    <property type="project" value="UniProtKB-KW"/>
</dbReference>
<feature type="domain" description="Cyclic nucleotide-binding" evidence="4">
    <location>
        <begin position="24"/>
        <end position="145"/>
    </location>
</feature>
<dbReference type="GO" id="GO:0003700">
    <property type="term" value="F:DNA-binding transcription factor activity"/>
    <property type="evidence" value="ECO:0007669"/>
    <property type="project" value="TreeGrafter"/>
</dbReference>
<dbReference type="Pfam" id="PF13545">
    <property type="entry name" value="HTH_Crp_2"/>
    <property type="match status" value="1"/>
</dbReference>
<dbReference type="InterPro" id="IPR014710">
    <property type="entry name" value="RmlC-like_jellyroll"/>
</dbReference>
<dbReference type="AlphaFoldDB" id="A0A1I4PYM5"/>
<proteinExistence type="predicted"/>
<keyword evidence="3" id="KW-0804">Transcription</keyword>
<evidence type="ECO:0000256" key="2">
    <source>
        <dbReference type="ARBA" id="ARBA00023125"/>
    </source>
</evidence>
<dbReference type="PANTHER" id="PTHR24567:SF58">
    <property type="entry name" value="CYCLIC AMP-BINDING REGULATORY PROTEIN"/>
    <property type="match status" value="1"/>
</dbReference>
<evidence type="ECO:0000256" key="3">
    <source>
        <dbReference type="ARBA" id="ARBA00023163"/>
    </source>
</evidence>
<dbReference type="SMART" id="SM00100">
    <property type="entry name" value="cNMP"/>
    <property type="match status" value="1"/>
</dbReference>
<keyword evidence="2" id="KW-0238">DNA-binding</keyword>
<gene>
    <name evidence="5" type="ORF">SAMN04490355_10773</name>
</gene>
<dbReference type="Pfam" id="PF00027">
    <property type="entry name" value="cNMP_binding"/>
    <property type="match status" value="1"/>
</dbReference>
<evidence type="ECO:0000256" key="1">
    <source>
        <dbReference type="ARBA" id="ARBA00023015"/>
    </source>
</evidence>
<dbReference type="InterPro" id="IPR012318">
    <property type="entry name" value="HTH_CRP"/>
</dbReference>
<dbReference type="InterPro" id="IPR018490">
    <property type="entry name" value="cNMP-bd_dom_sf"/>
</dbReference>